<dbReference type="SUPFAM" id="SSF52540">
    <property type="entry name" value="P-loop containing nucleoside triphosphate hydrolases"/>
    <property type="match status" value="1"/>
</dbReference>
<evidence type="ECO:0000256" key="3">
    <source>
        <dbReference type="ARBA" id="ARBA00022692"/>
    </source>
</evidence>
<dbReference type="InterPro" id="IPR027417">
    <property type="entry name" value="P-loop_NTPase"/>
</dbReference>
<dbReference type="InterPro" id="IPR003439">
    <property type="entry name" value="ABC_transporter-like_ATP-bd"/>
</dbReference>
<feature type="domain" description="ABC transmembrane type-1" evidence="12">
    <location>
        <begin position="161"/>
        <end position="451"/>
    </location>
</feature>
<dbReference type="PANTHER" id="PTHR43394:SF2">
    <property type="entry name" value="ATP-DEPENDENT PERMEASE MDL2, MITOCHONDRIAL"/>
    <property type="match status" value="1"/>
</dbReference>
<protein>
    <submittedName>
        <fullName evidence="13">Uncharacterized protein</fullName>
    </submittedName>
</protein>
<dbReference type="EMBL" id="CP138897">
    <property type="protein sequence ID" value="WPK25979.1"/>
    <property type="molecule type" value="Genomic_DNA"/>
</dbReference>
<accession>A0AAX4HBN9</accession>
<dbReference type="PROSITE" id="PS50929">
    <property type="entry name" value="ABC_TM1F"/>
    <property type="match status" value="1"/>
</dbReference>
<keyword evidence="14" id="KW-1185">Reference proteome</keyword>
<dbReference type="InterPro" id="IPR039421">
    <property type="entry name" value="Type_1_exporter"/>
</dbReference>
<feature type="transmembrane region" description="Helical" evidence="10">
    <location>
        <begin position="396"/>
        <end position="416"/>
    </location>
</feature>
<keyword evidence="6 10" id="KW-1133">Transmembrane helix</keyword>
<dbReference type="GO" id="GO:0016887">
    <property type="term" value="F:ATP hydrolysis activity"/>
    <property type="evidence" value="ECO:0007669"/>
    <property type="project" value="InterPro"/>
</dbReference>
<feature type="transmembrane region" description="Helical" evidence="10">
    <location>
        <begin position="307"/>
        <end position="327"/>
    </location>
</feature>
<dbReference type="InterPro" id="IPR003593">
    <property type="entry name" value="AAA+_ATPase"/>
</dbReference>
<evidence type="ECO:0000256" key="5">
    <source>
        <dbReference type="ARBA" id="ARBA00022840"/>
    </source>
</evidence>
<gene>
    <name evidence="13" type="ORF">PUMCH_003321</name>
</gene>
<dbReference type="FunFam" id="3.40.50.300:FF:001371">
    <property type="entry name" value="ABC transporter ATP-binding protein"/>
    <property type="match status" value="1"/>
</dbReference>
<proteinExistence type="predicted"/>
<dbReference type="SUPFAM" id="SSF90123">
    <property type="entry name" value="ABC transporter transmembrane region"/>
    <property type="match status" value="1"/>
</dbReference>
<name>A0AAX4HBN9_9ASCO</name>
<evidence type="ECO:0000256" key="1">
    <source>
        <dbReference type="ARBA" id="ARBA00004141"/>
    </source>
</evidence>
<feature type="transmembrane region" description="Helical" evidence="10">
    <location>
        <begin position="203"/>
        <end position="227"/>
    </location>
</feature>
<dbReference type="AlphaFoldDB" id="A0AAX4HBN9"/>
<dbReference type="PROSITE" id="PS50893">
    <property type="entry name" value="ABC_TRANSPORTER_2"/>
    <property type="match status" value="1"/>
</dbReference>
<dbReference type="RefSeq" id="XP_062878361.1">
    <property type="nucleotide sequence ID" value="XM_063022291.1"/>
</dbReference>
<dbReference type="PANTHER" id="PTHR43394">
    <property type="entry name" value="ATP-DEPENDENT PERMEASE MDL1, MITOCHONDRIAL"/>
    <property type="match status" value="1"/>
</dbReference>
<feature type="domain" description="ABC transporter" evidence="11">
    <location>
        <begin position="485"/>
        <end position="730"/>
    </location>
</feature>
<evidence type="ECO:0000256" key="9">
    <source>
        <dbReference type="SAM" id="MobiDB-lite"/>
    </source>
</evidence>
<feature type="region of interest" description="Disordered" evidence="9">
    <location>
        <begin position="734"/>
        <end position="758"/>
    </location>
</feature>
<dbReference type="GO" id="GO:0005743">
    <property type="term" value="C:mitochondrial inner membrane"/>
    <property type="evidence" value="ECO:0007669"/>
    <property type="project" value="TreeGrafter"/>
</dbReference>
<feature type="coiled-coil region" evidence="8">
    <location>
        <begin position="89"/>
        <end position="132"/>
    </location>
</feature>
<evidence type="ECO:0000313" key="14">
    <source>
        <dbReference type="Proteomes" id="UP001338582"/>
    </source>
</evidence>
<evidence type="ECO:0000256" key="10">
    <source>
        <dbReference type="SAM" id="Phobius"/>
    </source>
</evidence>
<feature type="transmembrane region" description="Helical" evidence="10">
    <location>
        <begin position="428"/>
        <end position="447"/>
    </location>
</feature>
<keyword evidence="5" id="KW-0067">ATP-binding</keyword>
<feature type="compositionally biased region" description="Basic and acidic residues" evidence="9">
    <location>
        <begin position="748"/>
        <end position="758"/>
    </location>
</feature>
<keyword evidence="4" id="KW-0547">Nucleotide-binding</keyword>
<keyword evidence="3 10" id="KW-0812">Transmembrane</keyword>
<dbReference type="Gene3D" id="3.40.50.300">
    <property type="entry name" value="P-loop containing nucleotide triphosphate hydrolases"/>
    <property type="match status" value="1"/>
</dbReference>
<evidence type="ECO:0000256" key="8">
    <source>
        <dbReference type="SAM" id="Coils"/>
    </source>
</evidence>
<dbReference type="Proteomes" id="UP001338582">
    <property type="component" value="Chromosome 4"/>
</dbReference>
<evidence type="ECO:0000259" key="11">
    <source>
        <dbReference type="PROSITE" id="PS50893"/>
    </source>
</evidence>
<evidence type="ECO:0000256" key="6">
    <source>
        <dbReference type="ARBA" id="ARBA00022989"/>
    </source>
</evidence>
<evidence type="ECO:0000256" key="4">
    <source>
        <dbReference type="ARBA" id="ARBA00022741"/>
    </source>
</evidence>
<keyword evidence="7 10" id="KW-0472">Membrane</keyword>
<dbReference type="InterPro" id="IPR011527">
    <property type="entry name" value="ABC1_TM_dom"/>
</dbReference>
<dbReference type="GeneID" id="88174385"/>
<sequence length="811" mass="90375">MFLRPSLRLPGPSFLRGAPRLSLGVRAFTLVFLNPGTATQIALKPVKSDFFGNSITATEINLKRWKLLAPLQQHRACLLEVRLYSTDSKSSLKEELAQEESTKVTLTEEDSVKSHLELLRKIEEKAKQDEKDPRTPFRKSVKTIGRIIKLGRPDLRLFLYAMGFICCAVLFPTVIVKFTGAGIDALNDRDRESGEIMIWGYDIWTLSYMMVPFAVFSSACFWARLYLLKLLGERLAARFRQKVMKKLLRHDAAFYDGEKHKAGDLISRLSSDAYIVSRSITSNLPDGLKNTLFGVVSSYMMYSISPTLFGVIAILSPLLISGSIYFGRQLEGLSIKLQDAVAGLTKVTEETLNSIKLVKAFGSEDKQLHKYSNELRNVIGVAKAEAMANSNYLLSIYSLFSSAYTVSLFLGFHLILGDKLTTGELVSFTIYADYFNMALYALTSVYVDLMKGVGAAAKLFNLIDYKEQVNPVKGFKAPPTLANDVEFKDVVFNYPSRPSDLVFNNCSFKIKGGSSTCFVAPSGAGKSTVASLLLRSYNLNEGLIYIGGRNIEEFQVRELRRNIIGIVQQEPVLLSGTILENIVYGLTEEEVAKVTLADVIDVAKQANCHDFIDAFPDKYKTVIGTGGASLSGGQKQRVAIARALIKKPAVLILDEATSALDLKLEALINDTLKNLNKSGGMTIISIAHRLSTISKSENVIVLDKNGKVAEEGKFITLINDPDSELSKLLDEQTYQGQEERLSEDELQEQERRDRRAEDLEEAEARKLKLEKIREILQDMPLEVRAEIFQQFTKEVEDENIEAATKSSIEHK</sequence>
<keyword evidence="2" id="KW-0813">Transport</keyword>
<evidence type="ECO:0000259" key="12">
    <source>
        <dbReference type="PROSITE" id="PS50929"/>
    </source>
</evidence>
<reference evidence="13 14" key="1">
    <citation type="submission" date="2023-10" db="EMBL/GenBank/DDBJ databases">
        <title>Draft Genome Sequence of Candida saopaulonensis from a very Premature Infant with Sepsis.</title>
        <authorList>
            <person name="Ning Y."/>
            <person name="Dai R."/>
            <person name="Xiao M."/>
            <person name="Xu Y."/>
            <person name="Yan Q."/>
            <person name="Zhang L."/>
        </authorList>
    </citation>
    <scope>NUCLEOTIDE SEQUENCE [LARGE SCALE GENOMIC DNA]</scope>
    <source>
        <strain evidence="13 14">19XY460</strain>
    </source>
</reference>
<feature type="transmembrane region" description="Helical" evidence="10">
    <location>
        <begin position="157"/>
        <end position="183"/>
    </location>
</feature>
<dbReference type="KEGG" id="asau:88174385"/>
<evidence type="ECO:0000313" key="13">
    <source>
        <dbReference type="EMBL" id="WPK25979.1"/>
    </source>
</evidence>
<dbReference type="GO" id="GO:0090374">
    <property type="term" value="P:oligopeptide export from mitochondrion"/>
    <property type="evidence" value="ECO:0007669"/>
    <property type="project" value="TreeGrafter"/>
</dbReference>
<comment type="subcellular location">
    <subcellularLocation>
        <location evidence="1">Membrane</location>
        <topology evidence="1">Multi-pass membrane protein</topology>
    </subcellularLocation>
</comment>
<evidence type="ECO:0000256" key="2">
    <source>
        <dbReference type="ARBA" id="ARBA00022448"/>
    </source>
</evidence>
<dbReference type="GO" id="GO:0005524">
    <property type="term" value="F:ATP binding"/>
    <property type="evidence" value="ECO:0007669"/>
    <property type="project" value="UniProtKB-KW"/>
</dbReference>
<organism evidence="13 14">
    <name type="scientific">Australozyma saopauloensis</name>
    <dbReference type="NCBI Taxonomy" id="291208"/>
    <lineage>
        <taxon>Eukaryota</taxon>
        <taxon>Fungi</taxon>
        <taxon>Dikarya</taxon>
        <taxon>Ascomycota</taxon>
        <taxon>Saccharomycotina</taxon>
        <taxon>Pichiomycetes</taxon>
        <taxon>Metschnikowiaceae</taxon>
        <taxon>Australozyma</taxon>
    </lineage>
</organism>
<dbReference type="PROSITE" id="PS00211">
    <property type="entry name" value="ABC_TRANSPORTER_1"/>
    <property type="match status" value="1"/>
</dbReference>
<dbReference type="Pfam" id="PF00664">
    <property type="entry name" value="ABC_membrane"/>
    <property type="match status" value="1"/>
</dbReference>
<evidence type="ECO:0000256" key="7">
    <source>
        <dbReference type="ARBA" id="ARBA00023136"/>
    </source>
</evidence>
<dbReference type="Gene3D" id="1.20.1560.10">
    <property type="entry name" value="ABC transporter type 1, transmembrane domain"/>
    <property type="match status" value="2"/>
</dbReference>
<dbReference type="GO" id="GO:0015421">
    <property type="term" value="F:ABC-type oligopeptide transporter activity"/>
    <property type="evidence" value="ECO:0007669"/>
    <property type="project" value="TreeGrafter"/>
</dbReference>
<dbReference type="InterPro" id="IPR036640">
    <property type="entry name" value="ABC1_TM_sf"/>
</dbReference>
<dbReference type="InterPro" id="IPR017871">
    <property type="entry name" value="ABC_transporter-like_CS"/>
</dbReference>
<keyword evidence="8" id="KW-0175">Coiled coil</keyword>
<dbReference type="SMART" id="SM00382">
    <property type="entry name" value="AAA"/>
    <property type="match status" value="1"/>
</dbReference>
<dbReference type="Pfam" id="PF00005">
    <property type="entry name" value="ABC_tran"/>
    <property type="match status" value="1"/>
</dbReference>